<comment type="caution">
    <text evidence="2">The sequence shown here is derived from an EMBL/GenBank/DDBJ whole genome shotgun (WGS) entry which is preliminary data.</text>
</comment>
<keyword evidence="1" id="KW-0245">EGF-like domain</keyword>
<evidence type="ECO:0000313" key="3">
    <source>
        <dbReference type="Proteomes" id="UP001152795"/>
    </source>
</evidence>
<sequence>DHCAHKPCNSKEKCISGDSYECKCLNGYFGQEKTCSDILENEPLTSRQNLSEWLPQESRGNWSVCWRATRDGWDVKNFHSRCDKKKPTLTLVKVGVSIFGGYATESWDGK</sequence>
<feature type="non-terminal residue" evidence="2">
    <location>
        <position position="1"/>
    </location>
</feature>
<dbReference type="PROSITE" id="PS51886">
    <property type="entry name" value="TLDC"/>
    <property type="match status" value="1"/>
</dbReference>
<keyword evidence="3" id="KW-1185">Reference proteome</keyword>
<dbReference type="Pfam" id="PF07534">
    <property type="entry name" value="TLD"/>
    <property type="match status" value="1"/>
</dbReference>
<dbReference type="InterPro" id="IPR006571">
    <property type="entry name" value="TLDc_dom"/>
</dbReference>
<protein>
    <submittedName>
        <fullName evidence="2">Aggrecan core</fullName>
    </submittedName>
</protein>
<comment type="caution">
    <text evidence="1">Lacks conserved residue(s) required for the propagation of feature annotation.</text>
</comment>
<feature type="non-terminal residue" evidence="2">
    <location>
        <position position="110"/>
    </location>
</feature>
<proteinExistence type="predicted"/>
<organism evidence="2 3">
    <name type="scientific">Paramuricea clavata</name>
    <name type="common">Red gorgonian</name>
    <name type="synonym">Violescent sea-whip</name>
    <dbReference type="NCBI Taxonomy" id="317549"/>
    <lineage>
        <taxon>Eukaryota</taxon>
        <taxon>Metazoa</taxon>
        <taxon>Cnidaria</taxon>
        <taxon>Anthozoa</taxon>
        <taxon>Octocorallia</taxon>
        <taxon>Malacalcyonacea</taxon>
        <taxon>Plexauridae</taxon>
        <taxon>Paramuricea</taxon>
    </lineage>
</organism>
<dbReference type="AlphaFoldDB" id="A0A6S7GXK4"/>
<dbReference type="PROSITE" id="PS50026">
    <property type="entry name" value="EGF_3"/>
    <property type="match status" value="1"/>
</dbReference>
<reference evidence="2" key="1">
    <citation type="submission" date="2020-04" db="EMBL/GenBank/DDBJ databases">
        <authorList>
            <person name="Alioto T."/>
            <person name="Alioto T."/>
            <person name="Gomez Garrido J."/>
        </authorList>
    </citation>
    <scope>NUCLEOTIDE SEQUENCE</scope>
    <source>
        <strain evidence="2">A484AB</strain>
    </source>
</reference>
<dbReference type="Proteomes" id="UP001152795">
    <property type="component" value="Unassembled WGS sequence"/>
</dbReference>
<dbReference type="OrthoDB" id="5987336at2759"/>
<dbReference type="PROSITE" id="PS01186">
    <property type="entry name" value="EGF_2"/>
    <property type="match status" value="1"/>
</dbReference>
<dbReference type="Gene3D" id="2.10.25.10">
    <property type="entry name" value="Laminin"/>
    <property type="match status" value="1"/>
</dbReference>
<accession>A0A6S7GXK4</accession>
<evidence type="ECO:0000313" key="2">
    <source>
        <dbReference type="EMBL" id="CAB3998084.1"/>
    </source>
</evidence>
<gene>
    <name evidence="2" type="ORF">PACLA_8A024593</name>
</gene>
<dbReference type="InterPro" id="IPR000742">
    <property type="entry name" value="EGF"/>
</dbReference>
<evidence type="ECO:0000256" key="1">
    <source>
        <dbReference type="PROSITE-ProRule" id="PRU00076"/>
    </source>
</evidence>
<name>A0A6S7GXK4_PARCT</name>
<dbReference type="EMBL" id="CACRXK020003262">
    <property type="protein sequence ID" value="CAB3998084.1"/>
    <property type="molecule type" value="Genomic_DNA"/>
</dbReference>